<dbReference type="PANTHER" id="PTHR43540:SF15">
    <property type="entry name" value="BLR5631 PROTEIN"/>
    <property type="match status" value="1"/>
</dbReference>
<reference evidence="5 6" key="1">
    <citation type="journal article" date="2024" name="J Genomics">
        <title>Draft genome sequencing and assembly of Favolaschia claudopus CIRM-BRFM 2984 isolated from oak limbs.</title>
        <authorList>
            <person name="Navarro D."/>
            <person name="Drula E."/>
            <person name="Chaduli D."/>
            <person name="Cazenave R."/>
            <person name="Ahrendt S."/>
            <person name="Wang J."/>
            <person name="Lipzen A."/>
            <person name="Daum C."/>
            <person name="Barry K."/>
            <person name="Grigoriev I.V."/>
            <person name="Favel A."/>
            <person name="Rosso M.N."/>
            <person name="Martin F."/>
        </authorList>
    </citation>
    <scope>NUCLEOTIDE SEQUENCE [LARGE SCALE GENOMIC DNA]</scope>
    <source>
        <strain evidence="5 6">CIRM-BRFM 2984</strain>
    </source>
</reference>
<dbReference type="InterPro" id="IPR036380">
    <property type="entry name" value="Isochorismatase-like_sf"/>
</dbReference>
<evidence type="ECO:0000313" key="5">
    <source>
        <dbReference type="EMBL" id="KAK7063508.1"/>
    </source>
</evidence>
<dbReference type="Pfam" id="PF00857">
    <property type="entry name" value="Isochorismatase"/>
    <property type="match status" value="1"/>
</dbReference>
<comment type="caution">
    <text evidence="5">The sequence shown here is derived from an EMBL/GenBank/DDBJ whole genome shotgun (WGS) entry which is preliminary data.</text>
</comment>
<protein>
    <submittedName>
        <fullName evidence="5">Isochorismatase-like protein</fullName>
    </submittedName>
</protein>
<evidence type="ECO:0000256" key="3">
    <source>
        <dbReference type="SAM" id="MobiDB-lite"/>
    </source>
</evidence>
<dbReference type="AlphaFoldDB" id="A0AAW0EFQ9"/>
<keyword evidence="2" id="KW-0378">Hydrolase</keyword>
<comment type="similarity">
    <text evidence="1">Belongs to the isochorismatase family.</text>
</comment>
<evidence type="ECO:0000259" key="4">
    <source>
        <dbReference type="Pfam" id="PF00857"/>
    </source>
</evidence>
<keyword evidence="6" id="KW-1185">Reference proteome</keyword>
<dbReference type="Proteomes" id="UP001362999">
    <property type="component" value="Unassembled WGS sequence"/>
</dbReference>
<dbReference type="SUPFAM" id="SSF52499">
    <property type="entry name" value="Isochorismatase-like hydrolases"/>
    <property type="match status" value="1"/>
</dbReference>
<evidence type="ECO:0000256" key="1">
    <source>
        <dbReference type="ARBA" id="ARBA00006336"/>
    </source>
</evidence>
<dbReference type="GO" id="GO:0016787">
    <property type="term" value="F:hydrolase activity"/>
    <property type="evidence" value="ECO:0007669"/>
    <property type="project" value="UniProtKB-KW"/>
</dbReference>
<feature type="region of interest" description="Disordered" evidence="3">
    <location>
        <begin position="1"/>
        <end position="20"/>
    </location>
</feature>
<organism evidence="5 6">
    <name type="scientific">Favolaschia claudopus</name>
    <dbReference type="NCBI Taxonomy" id="2862362"/>
    <lineage>
        <taxon>Eukaryota</taxon>
        <taxon>Fungi</taxon>
        <taxon>Dikarya</taxon>
        <taxon>Basidiomycota</taxon>
        <taxon>Agaricomycotina</taxon>
        <taxon>Agaricomycetes</taxon>
        <taxon>Agaricomycetidae</taxon>
        <taxon>Agaricales</taxon>
        <taxon>Marasmiineae</taxon>
        <taxon>Mycenaceae</taxon>
        <taxon>Favolaschia</taxon>
    </lineage>
</organism>
<proteinExistence type="inferred from homology"/>
<dbReference type="PANTHER" id="PTHR43540">
    <property type="entry name" value="PEROXYUREIDOACRYLATE/UREIDOACRYLATE AMIDOHYDROLASE-RELATED"/>
    <property type="match status" value="1"/>
</dbReference>
<dbReference type="EMBL" id="JAWWNJ010000001">
    <property type="protein sequence ID" value="KAK7063508.1"/>
    <property type="molecule type" value="Genomic_DNA"/>
</dbReference>
<dbReference type="Gene3D" id="3.40.50.850">
    <property type="entry name" value="Isochorismatase-like"/>
    <property type="match status" value="1"/>
</dbReference>
<dbReference type="InterPro" id="IPR000868">
    <property type="entry name" value="Isochorismatase-like_dom"/>
</dbReference>
<evidence type="ECO:0000313" key="6">
    <source>
        <dbReference type="Proteomes" id="UP001362999"/>
    </source>
</evidence>
<accession>A0AAW0EFQ9</accession>
<evidence type="ECO:0000256" key="2">
    <source>
        <dbReference type="ARBA" id="ARBA00022801"/>
    </source>
</evidence>
<sequence length="216" mass="22986">MTAPKTFLEHAGASPSTVSPSARDSILVIIDAQNEYLDGLLAISKDNIAYSRPNILKLLQRYRAAQAPVAHVVHVAGPGEPMFTPDTSLAEIFPELAPLSDRAGSGKQGDTDFEVLVRKHFPGAFAETTLDAVIKQAGVRKVVLVGYMAHVCVSTTAREASQRGYDTFVVADAVGDRDIPVLGGGKLGATGEQVTNMVMLELADIFATVVKTEEVH</sequence>
<name>A0AAW0EFQ9_9AGAR</name>
<feature type="domain" description="Isochorismatase-like" evidence="4">
    <location>
        <begin position="25"/>
        <end position="212"/>
    </location>
</feature>
<dbReference type="InterPro" id="IPR050272">
    <property type="entry name" value="Isochorismatase-like_hydrls"/>
</dbReference>
<gene>
    <name evidence="5" type="ORF">R3P38DRAFT_2491331</name>
</gene>